<evidence type="ECO:0000256" key="1">
    <source>
        <dbReference type="ARBA" id="ARBA00004651"/>
    </source>
</evidence>
<comment type="caution">
    <text evidence="9">The sequence shown here is derived from an EMBL/GenBank/DDBJ whole genome shotgun (WGS) entry which is preliminary data.</text>
</comment>
<evidence type="ECO:0000256" key="7">
    <source>
        <dbReference type="RuleBase" id="RU363032"/>
    </source>
</evidence>
<evidence type="ECO:0000259" key="8">
    <source>
        <dbReference type="PROSITE" id="PS50928"/>
    </source>
</evidence>
<sequence length="324" mass="35828">MIAFIIRRLLTLIPLLLGITMLVFLLMSLAPGDFLTPVKAQRDVPAELIQAIETEFGLDQPWYVQYYKWLGNVLQGNLGHSWAYKLPVSDLIGQRIWATFLLSVCAFVFSWAIAIPLGVLAAVYKDSIFDRISAAMAYAALSIPEFFLALLLVFFAAQTGWFPLGGATSIDYDYLSFGGKFIDRAHHLILPTLALGIGSVASIMRIMRANFLDTIRAGFVTTARAKGLRERIVMFKHVLRNAINPLVSAFGFAFSGLLSGALMVEIVLQYPGLGQLMYQSILREDQFVVLASVMLGCSMLVVGNLLADILLAWSDPRIRLEGKK</sequence>
<dbReference type="InterPro" id="IPR035906">
    <property type="entry name" value="MetI-like_sf"/>
</dbReference>
<proteinExistence type="inferred from homology"/>
<dbReference type="EMBL" id="JARXIC010000002">
    <property type="protein sequence ID" value="MDQ8193140.1"/>
    <property type="molecule type" value="Genomic_DNA"/>
</dbReference>
<keyword evidence="2 7" id="KW-0813">Transport</keyword>
<comment type="similarity">
    <text evidence="7">Belongs to the binding-protein-dependent transport system permease family.</text>
</comment>
<keyword evidence="10" id="KW-1185">Reference proteome</keyword>
<dbReference type="InterPro" id="IPR045621">
    <property type="entry name" value="BPD_transp_1_N"/>
</dbReference>
<feature type="transmembrane region" description="Helical" evidence="7">
    <location>
        <begin position="12"/>
        <end position="30"/>
    </location>
</feature>
<evidence type="ECO:0000256" key="6">
    <source>
        <dbReference type="ARBA" id="ARBA00023136"/>
    </source>
</evidence>
<feature type="transmembrane region" description="Helical" evidence="7">
    <location>
        <begin position="246"/>
        <end position="268"/>
    </location>
</feature>
<dbReference type="Pfam" id="PF19300">
    <property type="entry name" value="BPD_transp_1_N"/>
    <property type="match status" value="1"/>
</dbReference>
<organism evidence="9 10">
    <name type="scientific">Thalassobacterium sedimentorum</name>
    <dbReference type="NCBI Taxonomy" id="3041258"/>
    <lineage>
        <taxon>Bacteria</taxon>
        <taxon>Pseudomonadati</taxon>
        <taxon>Verrucomicrobiota</taxon>
        <taxon>Opitutia</taxon>
        <taxon>Puniceicoccales</taxon>
        <taxon>Coraliomargaritaceae</taxon>
        <taxon>Thalassobacterium</taxon>
    </lineage>
</organism>
<dbReference type="Proteomes" id="UP001243717">
    <property type="component" value="Unassembled WGS sequence"/>
</dbReference>
<dbReference type="SUPFAM" id="SSF161098">
    <property type="entry name" value="MetI-like"/>
    <property type="match status" value="1"/>
</dbReference>
<dbReference type="PANTHER" id="PTHR30465:SF0">
    <property type="entry name" value="OLIGOPEPTIDE TRANSPORT SYSTEM PERMEASE PROTEIN APPB"/>
    <property type="match status" value="1"/>
</dbReference>
<evidence type="ECO:0000256" key="3">
    <source>
        <dbReference type="ARBA" id="ARBA00022475"/>
    </source>
</evidence>
<evidence type="ECO:0000256" key="4">
    <source>
        <dbReference type="ARBA" id="ARBA00022692"/>
    </source>
</evidence>
<accession>A0ABU1AEJ4</accession>
<evidence type="ECO:0000313" key="9">
    <source>
        <dbReference type="EMBL" id="MDQ8193140.1"/>
    </source>
</evidence>
<feature type="transmembrane region" description="Helical" evidence="7">
    <location>
        <begin position="96"/>
        <end position="123"/>
    </location>
</feature>
<dbReference type="RefSeq" id="WP_308983648.1">
    <property type="nucleotide sequence ID" value="NZ_JARXIC010000002.1"/>
</dbReference>
<feature type="transmembrane region" description="Helical" evidence="7">
    <location>
        <begin position="135"/>
        <end position="157"/>
    </location>
</feature>
<keyword evidence="4 7" id="KW-0812">Transmembrane</keyword>
<feature type="domain" description="ABC transmembrane type-1" evidence="8">
    <location>
        <begin position="96"/>
        <end position="311"/>
    </location>
</feature>
<dbReference type="PROSITE" id="PS50928">
    <property type="entry name" value="ABC_TM1"/>
    <property type="match status" value="1"/>
</dbReference>
<comment type="subcellular location">
    <subcellularLocation>
        <location evidence="1 7">Cell membrane</location>
        <topology evidence="1 7">Multi-pass membrane protein</topology>
    </subcellularLocation>
</comment>
<evidence type="ECO:0000313" key="10">
    <source>
        <dbReference type="Proteomes" id="UP001243717"/>
    </source>
</evidence>
<dbReference type="InterPro" id="IPR000515">
    <property type="entry name" value="MetI-like"/>
</dbReference>
<dbReference type="PANTHER" id="PTHR30465">
    <property type="entry name" value="INNER MEMBRANE ABC TRANSPORTER"/>
    <property type="match status" value="1"/>
</dbReference>
<keyword evidence="6 7" id="KW-0472">Membrane</keyword>
<dbReference type="Pfam" id="PF00528">
    <property type="entry name" value="BPD_transp_1"/>
    <property type="match status" value="1"/>
</dbReference>
<feature type="transmembrane region" description="Helical" evidence="7">
    <location>
        <begin position="188"/>
        <end position="207"/>
    </location>
</feature>
<feature type="transmembrane region" description="Helical" evidence="7">
    <location>
        <begin position="288"/>
        <end position="313"/>
    </location>
</feature>
<gene>
    <name evidence="9" type="ORF">QEH59_01795</name>
</gene>
<evidence type="ECO:0000256" key="5">
    <source>
        <dbReference type="ARBA" id="ARBA00022989"/>
    </source>
</evidence>
<evidence type="ECO:0000256" key="2">
    <source>
        <dbReference type="ARBA" id="ARBA00022448"/>
    </source>
</evidence>
<reference evidence="9 10" key="1">
    <citation type="submission" date="2023-04" db="EMBL/GenBank/DDBJ databases">
        <title>A novel bacteria isolated from coastal sediment.</title>
        <authorList>
            <person name="Liu X.-J."/>
            <person name="Du Z.-J."/>
        </authorList>
    </citation>
    <scope>NUCLEOTIDE SEQUENCE [LARGE SCALE GENOMIC DNA]</scope>
    <source>
        <strain evidence="9 10">SDUM461004</strain>
    </source>
</reference>
<keyword evidence="3" id="KW-1003">Cell membrane</keyword>
<dbReference type="CDD" id="cd06261">
    <property type="entry name" value="TM_PBP2"/>
    <property type="match status" value="1"/>
</dbReference>
<name>A0ABU1AEJ4_9BACT</name>
<protein>
    <submittedName>
        <fullName evidence="9">ABC transporter permease</fullName>
    </submittedName>
</protein>
<keyword evidence="5 7" id="KW-1133">Transmembrane helix</keyword>
<dbReference type="Gene3D" id="1.10.3720.10">
    <property type="entry name" value="MetI-like"/>
    <property type="match status" value="1"/>
</dbReference>